<dbReference type="NCBIfam" id="TIGR01733">
    <property type="entry name" value="AA-adenyl-dom"/>
    <property type="match status" value="1"/>
</dbReference>
<proteinExistence type="inferred from homology"/>
<dbReference type="InterPro" id="IPR010071">
    <property type="entry name" value="AA_adenyl_dom"/>
</dbReference>
<evidence type="ECO:0000313" key="7">
    <source>
        <dbReference type="EMBL" id="KAK8105271.1"/>
    </source>
</evidence>
<evidence type="ECO:0000256" key="3">
    <source>
        <dbReference type="ARBA" id="ARBA00022598"/>
    </source>
</evidence>
<dbReference type="FunFam" id="3.30.300.30:FF:000015">
    <property type="entry name" value="Nonribosomal peptide synthase SidD"/>
    <property type="match status" value="1"/>
</dbReference>
<dbReference type="Gene3D" id="3.30.300.30">
    <property type="match status" value="1"/>
</dbReference>
<dbReference type="PANTHER" id="PTHR45527">
    <property type="entry name" value="NONRIBOSOMAL PEPTIDE SYNTHETASE"/>
    <property type="match status" value="1"/>
</dbReference>
<evidence type="ECO:0000313" key="8">
    <source>
        <dbReference type="Proteomes" id="UP001392437"/>
    </source>
</evidence>
<dbReference type="GO" id="GO:0005737">
    <property type="term" value="C:cytoplasm"/>
    <property type="evidence" value="ECO:0007669"/>
    <property type="project" value="TreeGrafter"/>
</dbReference>
<dbReference type="GO" id="GO:0031177">
    <property type="term" value="F:phosphopantetheine binding"/>
    <property type="evidence" value="ECO:0007669"/>
    <property type="project" value="InterPro"/>
</dbReference>
<evidence type="ECO:0000259" key="6">
    <source>
        <dbReference type="PROSITE" id="PS50075"/>
    </source>
</evidence>
<keyword evidence="2" id="KW-0597">Phosphoprotein</keyword>
<dbReference type="CDD" id="cd05918">
    <property type="entry name" value="A_NRPS_SidN3_like"/>
    <property type="match status" value="1"/>
</dbReference>
<dbReference type="PANTHER" id="PTHR45527:SF3">
    <property type="entry name" value="SIDEROPHORE SYNTHETASE (EUROFUNG)"/>
    <property type="match status" value="1"/>
</dbReference>
<dbReference type="InterPro" id="IPR001242">
    <property type="entry name" value="Condensation_dom"/>
</dbReference>
<feature type="region of interest" description="Disordered" evidence="5">
    <location>
        <begin position="1"/>
        <end position="54"/>
    </location>
</feature>
<dbReference type="InterPro" id="IPR006162">
    <property type="entry name" value="Ppantetheine_attach_site"/>
</dbReference>
<feature type="domain" description="Carrier" evidence="6">
    <location>
        <begin position="616"/>
        <end position="697"/>
    </location>
</feature>
<dbReference type="Pfam" id="PF00501">
    <property type="entry name" value="AMP-binding"/>
    <property type="match status" value="1"/>
</dbReference>
<keyword evidence="8" id="KW-1185">Reference proteome</keyword>
<dbReference type="PROSITE" id="PS00455">
    <property type="entry name" value="AMP_BINDING"/>
    <property type="match status" value="1"/>
</dbReference>
<dbReference type="Gene3D" id="3.30.559.10">
    <property type="entry name" value="Chloramphenicol acetyltransferase-like domain"/>
    <property type="match status" value="2"/>
</dbReference>
<dbReference type="InterPro" id="IPR036736">
    <property type="entry name" value="ACP-like_sf"/>
</dbReference>
<evidence type="ECO:0000256" key="2">
    <source>
        <dbReference type="ARBA" id="ARBA00022553"/>
    </source>
</evidence>
<keyword evidence="1" id="KW-0596">Phosphopantetheine</keyword>
<dbReference type="FunFam" id="3.30.559.30:FF:000003">
    <property type="entry name" value="Nonribosomal peptide synthase SidD"/>
    <property type="match status" value="1"/>
</dbReference>
<dbReference type="InterPro" id="IPR042099">
    <property type="entry name" value="ANL_N_sf"/>
</dbReference>
<dbReference type="InterPro" id="IPR020806">
    <property type="entry name" value="PKS_PP-bd"/>
</dbReference>
<evidence type="ECO:0000256" key="1">
    <source>
        <dbReference type="ARBA" id="ARBA00022450"/>
    </source>
</evidence>
<dbReference type="SUPFAM" id="SSF52777">
    <property type="entry name" value="CoA-dependent acyltransferases"/>
    <property type="match status" value="4"/>
</dbReference>
<comment type="similarity">
    <text evidence="4">Belongs to the NRP synthetase family.</text>
</comment>
<dbReference type="GO" id="GO:0016874">
    <property type="term" value="F:ligase activity"/>
    <property type="evidence" value="ECO:0007669"/>
    <property type="project" value="UniProtKB-KW"/>
</dbReference>
<dbReference type="FunFam" id="3.40.50.12780:FF:000014">
    <property type="entry name" value="Nonribosomal peptide synthetase 1"/>
    <property type="match status" value="1"/>
</dbReference>
<sequence>MELDDGDEMAIDDYEDYSEPVEFALSDDEMVPSKSQNSNQKDQTTNPQASSNGTVSVEDLAKIWQWNTPVPPALQTCMQDYITDQAQRDPTRPAVNSWDGDFTYGEVDQLSTRLARHLVAIGVGAGVNVPLCFEKSRWTVIGVLAIMKAGGTFALTDPSQPEGRLRQIVEQTNAAHILTSATQKELGSRIAPEAQHVVVSADTVASYDAAADTKLPVVAPATNLYIQFTSGSTGKPKGVLVTHENYTSGAVPRADLVGYRAHSRVLDFASYAFDVCIDCMLCTLARGGCLCIPSEAARVNDLSGAVRAMGVNMAHMTPSVARVLDADIIPSLEVLGLGGEAISNGDGARWSRSTTVVNAYGPSECTVGCTINNMVGRDGKEQVTIGKGCGGSTWIVDPEDHDRLVPLGAVGELLIEGPIVGPGYLGDLEKTSAVFINDPKFLVDGCGAEAPGRSGRLYKTGDLVKYDTDGSIIFVGRGDQQVKLRGQRIELAEIEHHMRDQLPAGTRVAAEVIKPGGPSGEPTLVAFISGKAGLVPATEDLKGSFDSDLQKCLAEMNGLLSEYLPIYMVPAAYLPLHTMPLLVSAKTDRKRLRELGSAMSRRDISAFAAAVVPRKAPSTEMEKQLARLWAEVLGPDVDIGAADNFFSLGGDSLRAMKLVASARKTRIAISVADVFGKPVLSELATVAKLCDTEEDLKVPPFSLLPGTWAPDVARGDTAAVCDISPDAVQDIYPCSPLQEGLMALSAKVSEAYVAQRVVEMKDLESAQRLSKAFEKAAADSAILRTRIVQISGQGLMQVVVQERFACPIRDGCTLGEYLAADRNDPIQLGRPLVRYAIVTGEKETGKTYFVLTMHHALYDGWAMPLIVERVNKAYQGLSVERPANFNNFIKFLSDNSRQESEEYWRQRLDGAGGEQFPPLPYQGYQQKADSLLEHYVKVERSQIHGTTVATAIRGAWALLVAAYTSSGDVVFGETLTGRNAPIAGVEQIEGPMIATIPVRVAIDRDATVSEYLQGIHQDSVGGIPHEHFGLQHIRRLSPDAREACELRTGLVLHPSAEETAAEADNEKEPANAFVPANDEEAAQEALKFNTYALMLVCSLDPRGFLIMASFDSQTLQSPQMQRMLAQLGRLVQQFCESPSKRIAEIRVTAEEEFDELQRLSQASVASLKKLSPFSDTQATEVWLADPISPGHLVPLGATGEIIIGSTEPLPFEAIDVPSWISAKTDQTYYRTQKLAKFKSNGSLQLVERAGLSANKAQPSAVRTTRVSASSAKQRKLSKAWSRILGVPEEEIGLEDSFFLLGGDSIGAMKLVSEARSEGFELTVANVFKHRTLYDMAGALKETKTSAKTSQAQPVKPLSLLKKDDPSRFVTESIRPLLANPEWVVKDVYPTRPLQHVAVNGTVKFPKYSARYELLHMESGIDKDRLMESCQELIKRNEILRTVFVEAEEQCLGVVLESIQAEIEHYPVDGATDMASFTKELCDRDIKNDMPHGSAFVKFMIVQQRQEDGDKKQSTCLILRISHSQYDEICLVGLLRQLNALYDGRATNDTAAPFSAFVHHTVEKAIPQSIPYWKELLKGSSGPTILRPDPAKLPLAVSGVPDAVTRTVSIAARQRDITVATLPTAAWALCLARRLGVRDVVFGEVVSGRNVDLPGGGADAVMGPTWQYVPMRVQFGSDDENAAAWTGLDLLRYVQHQHIAGASHEGMGLREIVPLCTDWPVAPGTVADNPATPGREYWFDTVVHQDVYHVETMEMGGVPCRLETVYPHYEPLREWKIQAFVKGDELMFEVVTFKEWISVAEELLDELEGIMDLLVRRPQECIFP</sequence>
<organism evidence="7 8">
    <name type="scientific">Apiospora kogelbergensis</name>
    <dbReference type="NCBI Taxonomy" id="1337665"/>
    <lineage>
        <taxon>Eukaryota</taxon>
        <taxon>Fungi</taxon>
        <taxon>Dikarya</taxon>
        <taxon>Ascomycota</taxon>
        <taxon>Pezizomycotina</taxon>
        <taxon>Sordariomycetes</taxon>
        <taxon>Xylariomycetidae</taxon>
        <taxon>Amphisphaeriales</taxon>
        <taxon>Apiosporaceae</taxon>
        <taxon>Apiospora</taxon>
    </lineage>
</organism>
<dbReference type="InterPro" id="IPR009081">
    <property type="entry name" value="PP-bd_ACP"/>
</dbReference>
<evidence type="ECO:0000256" key="5">
    <source>
        <dbReference type="SAM" id="MobiDB-lite"/>
    </source>
</evidence>
<dbReference type="EMBL" id="JAQQWP010000008">
    <property type="protein sequence ID" value="KAK8105271.1"/>
    <property type="molecule type" value="Genomic_DNA"/>
</dbReference>
<reference evidence="7 8" key="1">
    <citation type="submission" date="2023-01" db="EMBL/GenBank/DDBJ databases">
        <title>Analysis of 21 Apiospora genomes using comparative genomics revels a genus with tremendous synthesis potential of carbohydrate active enzymes and secondary metabolites.</title>
        <authorList>
            <person name="Sorensen T."/>
        </authorList>
    </citation>
    <scope>NUCLEOTIDE SEQUENCE [LARGE SCALE GENOMIC DNA]</scope>
    <source>
        <strain evidence="7 8">CBS 117206</strain>
    </source>
</reference>
<keyword evidence="3" id="KW-0436">Ligase</keyword>
<feature type="compositionally biased region" description="Acidic residues" evidence="5">
    <location>
        <begin position="1"/>
        <end position="30"/>
    </location>
</feature>
<dbReference type="Pfam" id="PF00668">
    <property type="entry name" value="Condensation"/>
    <property type="match status" value="2"/>
</dbReference>
<dbReference type="Pfam" id="PF00550">
    <property type="entry name" value="PP-binding"/>
    <property type="match status" value="2"/>
</dbReference>
<dbReference type="GO" id="GO:0044550">
    <property type="term" value="P:secondary metabolite biosynthetic process"/>
    <property type="evidence" value="ECO:0007669"/>
    <property type="project" value="TreeGrafter"/>
</dbReference>
<feature type="compositionally biased region" description="Polar residues" evidence="5">
    <location>
        <begin position="33"/>
        <end position="54"/>
    </location>
</feature>
<dbReference type="SUPFAM" id="SSF47336">
    <property type="entry name" value="ACP-like"/>
    <property type="match status" value="2"/>
</dbReference>
<dbReference type="SMART" id="SM00823">
    <property type="entry name" value="PKS_PP"/>
    <property type="match status" value="2"/>
</dbReference>
<protein>
    <submittedName>
        <fullName evidence="7">Surfactin synthetase subunit 3</fullName>
    </submittedName>
</protein>
<evidence type="ECO:0000256" key="4">
    <source>
        <dbReference type="ARBA" id="ARBA00029454"/>
    </source>
</evidence>
<dbReference type="Proteomes" id="UP001392437">
    <property type="component" value="Unassembled WGS sequence"/>
</dbReference>
<dbReference type="InterPro" id="IPR020845">
    <property type="entry name" value="AMP-binding_CS"/>
</dbReference>
<accession>A0AAW0QRT9</accession>
<dbReference type="Gene3D" id="3.30.559.30">
    <property type="entry name" value="Nonribosomal peptide synthetase, condensation domain"/>
    <property type="match status" value="2"/>
</dbReference>
<dbReference type="SUPFAM" id="SSF56801">
    <property type="entry name" value="Acetyl-CoA synthetase-like"/>
    <property type="match status" value="1"/>
</dbReference>
<dbReference type="FunFam" id="1.10.1200.10:FF:000005">
    <property type="entry name" value="Nonribosomal peptide synthetase 1"/>
    <property type="match status" value="2"/>
</dbReference>
<dbReference type="CDD" id="cd19545">
    <property type="entry name" value="FUM14_C_NRPS-like"/>
    <property type="match status" value="1"/>
</dbReference>
<dbReference type="PROSITE" id="PS50075">
    <property type="entry name" value="CARRIER"/>
    <property type="match status" value="2"/>
</dbReference>
<dbReference type="Gene3D" id="3.40.50.12780">
    <property type="entry name" value="N-terminal domain of ligase-like"/>
    <property type="match status" value="1"/>
</dbReference>
<dbReference type="InterPro" id="IPR045851">
    <property type="entry name" value="AMP-bd_C_sf"/>
</dbReference>
<feature type="domain" description="Carrier" evidence="6">
    <location>
        <begin position="1267"/>
        <end position="1343"/>
    </location>
</feature>
<gene>
    <name evidence="7" type="ORF">PG999_008630</name>
</gene>
<dbReference type="GO" id="GO:0043041">
    <property type="term" value="P:amino acid activation for nonribosomal peptide biosynthetic process"/>
    <property type="evidence" value="ECO:0007669"/>
    <property type="project" value="TreeGrafter"/>
</dbReference>
<comment type="caution">
    <text evidence="7">The sequence shown here is derived from an EMBL/GenBank/DDBJ whole genome shotgun (WGS) entry which is preliminary data.</text>
</comment>
<dbReference type="PROSITE" id="PS00012">
    <property type="entry name" value="PHOSPHOPANTETHEINE"/>
    <property type="match status" value="2"/>
</dbReference>
<dbReference type="InterPro" id="IPR023213">
    <property type="entry name" value="CAT-like_dom_sf"/>
</dbReference>
<name>A0AAW0QRT9_9PEZI</name>
<dbReference type="Gene3D" id="1.10.1200.10">
    <property type="entry name" value="ACP-like"/>
    <property type="match status" value="2"/>
</dbReference>
<dbReference type="InterPro" id="IPR000873">
    <property type="entry name" value="AMP-dep_synth/lig_dom"/>
</dbReference>